<gene>
    <name evidence="1" type="ORF">MELA_01352</name>
</gene>
<reference evidence="1 2" key="1">
    <citation type="submission" date="2019-07" db="EMBL/GenBank/DDBJ databases">
        <authorList>
            <person name="Cremers G."/>
        </authorList>
    </citation>
    <scope>NUCLEOTIDE SEQUENCE [LARGE SCALE GENOMIC DNA]</scope>
</reference>
<evidence type="ECO:0000313" key="2">
    <source>
        <dbReference type="Proteomes" id="UP000334340"/>
    </source>
</evidence>
<sequence>MVGPPAALRGGGFFIETGGVITDEDRPSEILITSDRTAA</sequence>
<organism evidence="1 2">
    <name type="scientific">Candidatus Methylomirabilis lanthanidiphila</name>
    <dbReference type="NCBI Taxonomy" id="2211376"/>
    <lineage>
        <taxon>Bacteria</taxon>
        <taxon>Candidatus Methylomirabilota</taxon>
        <taxon>Candidatus Methylomirabilia</taxon>
        <taxon>Candidatus Methylomirabilales</taxon>
        <taxon>Candidatus Methylomirabilaceae</taxon>
        <taxon>Candidatus Methylomirabilis</taxon>
    </lineage>
</organism>
<dbReference type="AlphaFoldDB" id="A0A564ZJC5"/>
<feature type="non-terminal residue" evidence="1">
    <location>
        <position position="39"/>
    </location>
</feature>
<proteinExistence type="predicted"/>
<accession>A0A564ZJC5</accession>
<dbReference type="EMBL" id="CABIKM010000022">
    <property type="protein sequence ID" value="VUZ84977.1"/>
    <property type="molecule type" value="Genomic_DNA"/>
</dbReference>
<name>A0A564ZJC5_9BACT</name>
<evidence type="ECO:0000313" key="1">
    <source>
        <dbReference type="EMBL" id="VUZ84977.1"/>
    </source>
</evidence>
<keyword evidence="2" id="KW-1185">Reference proteome</keyword>
<dbReference type="Proteomes" id="UP000334340">
    <property type="component" value="Unassembled WGS sequence"/>
</dbReference>
<protein>
    <submittedName>
        <fullName evidence="1">Uncharacterized protein</fullName>
    </submittedName>
</protein>